<dbReference type="SUPFAM" id="SSF56601">
    <property type="entry name" value="beta-lactamase/transpeptidase-like"/>
    <property type="match status" value="1"/>
</dbReference>
<protein>
    <submittedName>
        <fullName evidence="14">Penicillin-binding protein</fullName>
    </submittedName>
</protein>
<evidence type="ECO:0000256" key="3">
    <source>
        <dbReference type="ARBA" id="ARBA00007171"/>
    </source>
</evidence>
<keyword evidence="8 11" id="KW-1133">Transmembrane helix</keyword>
<feature type="domain" description="Penicillin-binding protein transpeptidase" evidence="12">
    <location>
        <begin position="620"/>
        <end position="933"/>
    </location>
</feature>
<dbReference type="GO" id="GO:0071972">
    <property type="term" value="F:peptidoglycan L,D-transpeptidase activity"/>
    <property type="evidence" value="ECO:0007669"/>
    <property type="project" value="TreeGrafter"/>
</dbReference>
<feature type="domain" description="Penicillin-binding protein dimerisation" evidence="13">
    <location>
        <begin position="60"/>
        <end position="339"/>
    </location>
</feature>
<evidence type="ECO:0000256" key="6">
    <source>
        <dbReference type="ARBA" id="ARBA00022960"/>
    </source>
</evidence>
<evidence type="ECO:0000256" key="5">
    <source>
        <dbReference type="ARBA" id="ARBA00022692"/>
    </source>
</evidence>
<dbReference type="Pfam" id="PF03717">
    <property type="entry name" value="PBP_dimer"/>
    <property type="match status" value="1"/>
</dbReference>
<keyword evidence="5 11" id="KW-0812">Transmembrane</keyword>
<dbReference type="PANTHER" id="PTHR30627">
    <property type="entry name" value="PEPTIDOGLYCAN D,D-TRANSPEPTIDASE"/>
    <property type="match status" value="1"/>
</dbReference>
<evidence type="ECO:0000259" key="13">
    <source>
        <dbReference type="Pfam" id="PF03717"/>
    </source>
</evidence>
<dbReference type="InterPro" id="IPR005311">
    <property type="entry name" value="PBP_dimer"/>
</dbReference>
<dbReference type="GO" id="GO:0008360">
    <property type="term" value="P:regulation of cell shape"/>
    <property type="evidence" value="ECO:0007669"/>
    <property type="project" value="UniProtKB-KW"/>
</dbReference>
<dbReference type="InterPro" id="IPR001460">
    <property type="entry name" value="PCN-bd_Tpept"/>
</dbReference>
<dbReference type="Gene3D" id="3.90.1310.10">
    <property type="entry name" value="Penicillin-binding protein 2a (Domain 2)"/>
    <property type="match status" value="1"/>
</dbReference>
<dbReference type="GO" id="GO:0009252">
    <property type="term" value="P:peptidoglycan biosynthetic process"/>
    <property type="evidence" value="ECO:0007669"/>
    <property type="project" value="UniProtKB-KW"/>
</dbReference>
<keyword evidence="9 11" id="KW-0472">Membrane</keyword>
<accession>A0AAE3ARG5</accession>
<evidence type="ECO:0000256" key="8">
    <source>
        <dbReference type="ARBA" id="ARBA00022989"/>
    </source>
</evidence>
<dbReference type="Proteomes" id="UP001199355">
    <property type="component" value="Unassembled WGS sequence"/>
</dbReference>
<comment type="subcellular location">
    <subcellularLocation>
        <location evidence="2">Cell membrane</location>
    </subcellularLocation>
    <subcellularLocation>
        <location evidence="1">Membrane</location>
        <topology evidence="1">Single-pass membrane protein</topology>
    </subcellularLocation>
</comment>
<proteinExistence type="inferred from homology"/>
<dbReference type="Gene3D" id="3.40.710.10">
    <property type="entry name" value="DD-peptidase/beta-lactamase superfamily"/>
    <property type="match status" value="1"/>
</dbReference>
<dbReference type="PANTHER" id="PTHR30627:SF2">
    <property type="entry name" value="PEPTIDOGLYCAN D,D-TRANSPEPTIDASE MRDA"/>
    <property type="match status" value="1"/>
</dbReference>
<evidence type="ECO:0000256" key="2">
    <source>
        <dbReference type="ARBA" id="ARBA00004236"/>
    </source>
</evidence>
<comment type="caution">
    <text evidence="14">The sequence shown here is derived from an EMBL/GenBank/DDBJ whole genome shotgun (WGS) entry which is preliminary data.</text>
</comment>
<dbReference type="GO" id="GO:0005886">
    <property type="term" value="C:plasma membrane"/>
    <property type="evidence" value="ECO:0007669"/>
    <property type="project" value="UniProtKB-SubCell"/>
</dbReference>
<organism evidence="14 15">
    <name type="scientific">Gallintestinimicrobium propionicum</name>
    <dbReference type="NCBI Taxonomy" id="2981770"/>
    <lineage>
        <taxon>Bacteria</taxon>
        <taxon>Bacillati</taxon>
        <taxon>Bacillota</taxon>
        <taxon>Clostridia</taxon>
        <taxon>Lachnospirales</taxon>
        <taxon>Lachnospiraceae</taxon>
        <taxon>Gallintestinimicrobium</taxon>
    </lineage>
</organism>
<dbReference type="GO" id="GO:0008658">
    <property type="term" value="F:penicillin binding"/>
    <property type="evidence" value="ECO:0007669"/>
    <property type="project" value="InterPro"/>
</dbReference>
<evidence type="ECO:0000256" key="4">
    <source>
        <dbReference type="ARBA" id="ARBA00022475"/>
    </source>
</evidence>
<dbReference type="EMBL" id="JAJEQF010000002">
    <property type="protein sequence ID" value="MCC2166469.1"/>
    <property type="molecule type" value="Genomic_DNA"/>
</dbReference>
<keyword evidence="7" id="KW-0573">Peptidoglycan synthesis</keyword>
<dbReference type="Pfam" id="PF00905">
    <property type="entry name" value="Transpeptidase"/>
    <property type="match status" value="1"/>
</dbReference>
<evidence type="ECO:0000313" key="14">
    <source>
        <dbReference type="EMBL" id="MCC2166469.1"/>
    </source>
</evidence>
<dbReference type="SUPFAM" id="SSF56519">
    <property type="entry name" value="Penicillin binding protein dimerisation domain"/>
    <property type="match status" value="1"/>
</dbReference>
<dbReference type="GO" id="GO:0071555">
    <property type="term" value="P:cell wall organization"/>
    <property type="evidence" value="ECO:0007669"/>
    <property type="project" value="UniProtKB-KW"/>
</dbReference>
<dbReference type="InterPro" id="IPR036138">
    <property type="entry name" value="PBP_dimer_sf"/>
</dbReference>
<keyword evidence="10" id="KW-0961">Cell wall biogenesis/degradation</keyword>
<dbReference type="AlphaFoldDB" id="A0AAE3ARG5"/>
<sequence length="964" mass="107538">MLKKIQRFLINFISSRTFFLYVMFVVMAVLLFQRIFTLQIVQGEDKQQEFELKIKKERSIASTRGNIYDVNGIALAYNELSSSVTIEDVYESSGKNATINGILKKVLHILDENGDSISCDFNIYIDDDGEFAYSVTGSRRLRFIADVYGITRISDLEERQKNATAQDIIEYLAGSKRYAIGGLTDPNDKNSFTVGEGYTQKELLNIIAIRYTMGTTGYQKYIPVTIATDVSEETVAAIAENQDELEGISVAEDTIRKYKDGPYYSQILGYTGKISTDELTALNSKEGMDGVKSAPDVKEYELTDVVGKAGIEKVMEEYLQGTKGYETVFVDRMGREVEVLDHVDATAGNDVYLTIDSKLQADAYNILEKFVAGILVDKIINVKNYDSTDVSSANLKIPIDNVYSALFKNNVIELSKMEAAVEGETQHSVYQTILSRRDEVFTWLSEELLSGTIAYQSLPAEYKAYESYIINNLLPENNILSGVDKTDQTYIDWTTNETISIREYLEYAISKNWIDVTQLPLEGKYSDSSEVYQQLVSYILEELDSQTFLKKLIPYMIEQNRITGTQVCIILIEQDVINPTENQIAELKSGSVSAFNFMVNLIRNLEITPAQLALDPYSASCVLTDVNTGEVRALVSYPSYDNNRLANGIDAEYYARISSGEDLSRPMWNYATQMRTAPGSTFKMVSSTAALMEHVIDLTTRIECPGIFTRFSDYQPRCWKRSGHGSLNVSEAITNSCNVFFYEVGYQLGLNGDKYDQDLGNEKLAKYASMYGLNEKSGIEIEESEPQISDALSVVSAIGQGTNNFTTVGLARYVTTVANSGTCYDLTLLDKVTDTSGNLLVNYSANVRNTIDMPQSYWNAIHQGMRGVVQNKKYYQDFGVEVAGKTGTAEEDKSRPNHGLFVGYAPYDNPEVSMAIRIANGYSSDYACQLSKQLMTVYFDLDENGALTDSQTALSLETVVGGGD</sequence>
<evidence type="ECO:0000259" key="12">
    <source>
        <dbReference type="Pfam" id="PF00905"/>
    </source>
</evidence>
<keyword evidence="6" id="KW-0133">Cell shape</keyword>
<name>A0AAE3ARG5_9FIRM</name>
<dbReference type="InterPro" id="IPR050515">
    <property type="entry name" value="Beta-lactam/transpept"/>
</dbReference>
<reference evidence="14 15" key="1">
    <citation type="submission" date="2021-10" db="EMBL/GenBank/DDBJ databases">
        <title>Anaerobic single-cell dispensing facilitates the cultivation of human gut bacteria.</title>
        <authorList>
            <person name="Afrizal A."/>
        </authorList>
    </citation>
    <scope>NUCLEOTIDE SEQUENCE [LARGE SCALE GENOMIC DNA]</scope>
    <source>
        <strain evidence="14 15">CLA-AA-H244</strain>
    </source>
</reference>
<comment type="similarity">
    <text evidence="3">Belongs to the transpeptidase family.</text>
</comment>
<dbReference type="RefSeq" id="WP_308727588.1">
    <property type="nucleotide sequence ID" value="NZ_JAJEQF010000002.1"/>
</dbReference>
<evidence type="ECO:0000256" key="11">
    <source>
        <dbReference type="SAM" id="Phobius"/>
    </source>
</evidence>
<feature type="transmembrane region" description="Helical" evidence="11">
    <location>
        <begin position="12"/>
        <end position="32"/>
    </location>
</feature>
<dbReference type="InterPro" id="IPR012338">
    <property type="entry name" value="Beta-lactam/transpept-like"/>
</dbReference>
<keyword evidence="4" id="KW-1003">Cell membrane</keyword>
<evidence type="ECO:0000313" key="15">
    <source>
        <dbReference type="Proteomes" id="UP001199355"/>
    </source>
</evidence>
<evidence type="ECO:0000256" key="7">
    <source>
        <dbReference type="ARBA" id="ARBA00022984"/>
    </source>
</evidence>
<gene>
    <name evidence="14" type="ORF">LKD45_01935</name>
</gene>
<evidence type="ECO:0000256" key="1">
    <source>
        <dbReference type="ARBA" id="ARBA00004167"/>
    </source>
</evidence>
<evidence type="ECO:0000256" key="9">
    <source>
        <dbReference type="ARBA" id="ARBA00023136"/>
    </source>
</evidence>
<keyword evidence="15" id="KW-1185">Reference proteome</keyword>
<evidence type="ECO:0000256" key="10">
    <source>
        <dbReference type="ARBA" id="ARBA00023316"/>
    </source>
</evidence>